<dbReference type="SUPFAM" id="SSF57889">
    <property type="entry name" value="Cysteine-rich domain"/>
    <property type="match status" value="1"/>
</dbReference>
<organism evidence="3 4">
    <name type="scientific">Papaver atlanticum</name>
    <dbReference type="NCBI Taxonomy" id="357466"/>
    <lineage>
        <taxon>Eukaryota</taxon>
        <taxon>Viridiplantae</taxon>
        <taxon>Streptophyta</taxon>
        <taxon>Embryophyta</taxon>
        <taxon>Tracheophyta</taxon>
        <taxon>Spermatophyta</taxon>
        <taxon>Magnoliopsida</taxon>
        <taxon>Ranunculales</taxon>
        <taxon>Papaveraceae</taxon>
        <taxon>Papaveroideae</taxon>
        <taxon>Papaver</taxon>
    </lineage>
</organism>
<dbReference type="PANTHER" id="PTHR47841">
    <property type="entry name" value="DIACYLGLYCEROL KINASE THETA-LIKE-RELATED"/>
    <property type="match status" value="1"/>
</dbReference>
<evidence type="ECO:0000313" key="4">
    <source>
        <dbReference type="Proteomes" id="UP001202328"/>
    </source>
</evidence>
<evidence type="ECO:0000313" key="3">
    <source>
        <dbReference type="EMBL" id="KAI3873878.1"/>
    </source>
</evidence>
<dbReference type="InterPro" id="IPR004146">
    <property type="entry name" value="DC1"/>
</dbReference>
<dbReference type="Pfam" id="PF03107">
    <property type="entry name" value="C1_2"/>
    <property type="match status" value="1"/>
</dbReference>
<keyword evidence="4" id="KW-1185">Reference proteome</keyword>
<name>A0AAD4S7S5_9MAGN</name>
<accession>A0AAD4S7S5</accession>
<feature type="non-terminal residue" evidence="3">
    <location>
        <position position="1"/>
    </location>
</feature>
<gene>
    <name evidence="3" type="ORF">MKW98_001527</name>
</gene>
<sequence>CDFGLHEDCATCPEYLTSSFHPNHQLEWVWEEDYGMMRPCNLCGDQVKGLFYKCSSGAAGIIISSSTLHAPNFHLR</sequence>
<proteinExistence type="predicted"/>
<reference evidence="3" key="1">
    <citation type="submission" date="2022-04" db="EMBL/GenBank/DDBJ databases">
        <title>A functionally conserved STORR gene fusion in Papaver species that diverged 16.8 million years ago.</title>
        <authorList>
            <person name="Catania T."/>
        </authorList>
    </citation>
    <scope>NUCLEOTIDE SEQUENCE</scope>
    <source>
        <strain evidence="3">S-188037</strain>
    </source>
</reference>
<dbReference type="AlphaFoldDB" id="A0AAD4S7S5"/>
<feature type="domain" description="DC1" evidence="2">
    <location>
        <begin position="20"/>
        <end position="55"/>
    </location>
</feature>
<dbReference type="PANTHER" id="PTHR47841:SF7">
    <property type="entry name" value="CYSTEINE_HISTIDINE-RICH C1 DOMAIN PROTEIN"/>
    <property type="match status" value="1"/>
</dbReference>
<evidence type="ECO:0000259" key="2">
    <source>
        <dbReference type="Pfam" id="PF03107"/>
    </source>
</evidence>
<dbReference type="EMBL" id="JAJJMB010012717">
    <property type="protein sequence ID" value="KAI3873878.1"/>
    <property type="molecule type" value="Genomic_DNA"/>
</dbReference>
<comment type="caution">
    <text evidence="3">The sequence shown here is derived from an EMBL/GenBank/DDBJ whole genome shotgun (WGS) entry which is preliminary data.</text>
</comment>
<dbReference type="InterPro" id="IPR046349">
    <property type="entry name" value="C1-like_sf"/>
</dbReference>
<dbReference type="Proteomes" id="UP001202328">
    <property type="component" value="Unassembled WGS sequence"/>
</dbReference>
<keyword evidence="1" id="KW-0677">Repeat</keyword>
<evidence type="ECO:0000256" key="1">
    <source>
        <dbReference type="ARBA" id="ARBA00022737"/>
    </source>
</evidence>
<protein>
    <recommendedName>
        <fullName evidence="2">DC1 domain-containing protein</fullName>
    </recommendedName>
</protein>